<evidence type="ECO:0000259" key="1">
    <source>
        <dbReference type="PROSITE" id="PS50943"/>
    </source>
</evidence>
<keyword evidence="3" id="KW-1185">Reference proteome</keyword>
<reference evidence="2 3" key="1">
    <citation type="submission" date="2018-10" db="EMBL/GenBank/DDBJ databases">
        <authorList>
            <person name="Li J."/>
        </authorList>
    </citation>
    <scope>NUCLEOTIDE SEQUENCE [LARGE SCALE GENOMIC DNA]</scope>
    <source>
        <strain evidence="2 3">IF 016277</strain>
    </source>
</reference>
<dbReference type="GO" id="GO:0003677">
    <property type="term" value="F:DNA binding"/>
    <property type="evidence" value="ECO:0007669"/>
    <property type="project" value="InterPro"/>
</dbReference>
<evidence type="ECO:0000313" key="3">
    <source>
        <dbReference type="Proteomes" id="UP000272503"/>
    </source>
</evidence>
<gene>
    <name evidence="2" type="ORF">D9V32_14105</name>
</gene>
<dbReference type="RefSeq" id="WP_121649562.1">
    <property type="nucleotide sequence ID" value="NZ_RCUX01000013.1"/>
</dbReference>
<dbReference type="PROSITE" id="PS50943">
    <property type="entry name" value="HTH_CROC1"/>
    <property type="match status" value="1"/>
</dbReference>
<accession>A0A3L7A0B4</accession>
<dbReference type="CDD" id="cd00093">
    <property type="entry name" value="HTH_XRE"/>
    <property type="match status" value="1"/>
</dbReference>
<dbReference type="InterPro" id="IPR010982">
    <property type="entry name" value="Lambda_DNA-bd_dom_sf"/>
</dbReference>
<name>A0A3L7A0B4_9MICO</name>
<organism evidence="2 3">
    <name type="scientific">Mycetocola tolaasinivorans</name>
    <dbReference type="NCBI Taxonomy" id="76635"/>
    <lineage>
        <taxon>Bacteria</taxon>
        <taxon>Bacillati</taxon>
        <taxon>Actinomycetota</taxon>
        <taxon>Actinomycetes</taxon>
        <taxon>Micrococcales</taxon>
        <taxon>Microbacteriaceae</taxon>
        <taxon>Mycetocola</taxon>
    </lineage>
</organism>
<dbReference type="Gene3D" id="1.10.260.40">
    <property type="entry name" value="lambda repressor-like DNA-binding domains"/>
    <property type="match status" value="1"/>
</dbReference>
<proteinExistence type="predicted"/>
<comment type="caution">
    <text evidence="2">The sequence shown here is derived from an EMBL/GenBank/DDBJ whole genome shotgun (WGS) entry which is preliminary data.</text>
</comment>
<dbReference type="Proteomes" id="UP000272503">
    <property type="component" value="Unassembled WGS sequence"/>
</dbReference>
<dbReference type="Pfam" id="PF13443">
    <property type="entry name" value="HTH_26"/>
    <property type="match status" value="1"/>
</dbReference>
<dbReference type="EMBL" id="RCUX01000013">
    <property type="protein sequence ID" value="RLP73659.1"/>
    <property type="molecule type" value="Genomic_DNA"/>
</dbReference>
<dbReference type="OrthoDB" id="5125247at2"/>
<dbReference type="SUPFAM" id="SSF47413">
    <property type="entry name" value="lambda repressor-like DNA-binding domains"/>
    <property type="match status" value="1"/>
</dbReference>
<feature type="domain" description="HTH cro/C1-type" evidence="1">
    <location>
        <begin position="24"/>
        <end position="68"/>
    </location>
</feature>
<sequence>MNYSNPSSAASQSIRAHIAVNRESIAALAEATLISESTIKRRLYGLSSWSIDELVLIAEHFSTTVSELLQPVVQSRKAG</sequence>
<dbReference type="AlphaFoldDB" id="A0A3L7A0B4"/>
<evidence type="ECO:0000313" key="2">
    <source>
        <dbReference type="EMBL" id="RLP73659.1"/>
    </source>
</evidence>
<protein>
    <recommendedName>
        <fullName evidence="1">HTH cro/C1-type domain-containing protein</fullName>
    </recommendedName>
</protein>
<dbReference type="InterPro" id="IPR001387">
    <property type="entry name" value="Cro/C1-type_HTH"/>
</dbReference>